<dbReference type="PANTHER" id="PTHR35529:SF1">
    <property type="entry name" value="MANGANESE EFFLUX PUMP MNTP-RELATED"/>
    <property type="match status" value="1"/>
</dbReference>
<proteinExistence type="inferred from homology"/>
<evidence type="ECO:0000256" key="1">
    <source>
        <dbReference type="ARBA" id="ARBA00022448"/>
    </source>
</evidence>
<feature type="transmembrane region" description="Helical" evidence="8">
    <location>
        <begin position="114"/>
        <end position="134"/>
    </location>
</feature>
<evidence type="ECO:0000256" key="8">
    <source>
        <dbReference type="HAMAP-Rule" id="MF_01521"/>
    </source>
</evidence>
<dbReference type="InterPro" id="IPR003810">
    <property type="entry name" value="Mntp/YtaF"/>
</dbReference>
<evidence type="ECO:0000256" key="7">
    <source>
        <dbReference type="ARBA" id="ARBA00023211"/>
    </source>
</evidence>
<dbReference type="InterPro" id="IPR022929">
    <property type="entry name" value="Put_MntP"/>
</dbReference>
<dbReference type="EMBL" id="JAUDDZ010000011">
    <property type="protein sequence ID" value="MDM8275416.1"/>
    <property type="molecule type" value="Genomic_DNA"/>
</dbReference>
<comment type="subcellular location">
    <subcellularLocation>
        <location evidence="8">Cell membrane</location>
        <topology evidence="8">Multi-pass membrane protein</topology>
    </subcellularLocation>
</comment>
<evidence type="ECO:0000313" key="10">
    <source>
        <dbReference type="Proteomes" id="UP001529421"/>
    </source>
</evidence>
<comment type="function">
    <text evidence="8">Probably functions as a manganese efflux pump.</text>
</comment>
<comment type="similarity">
    <text evidence="8">Belongs to the MntP (TC 9.B.29) family.</text>
</comment>
<evidence type="ECO:0000256" key="6">
    <source>
        <dbReference type="ARBA" id="ARBA00023136"/>
    </source>
</evidence>
<dbReference type="HAMAP" id="MF_01521">
    <property type="entry name" value="MntP_pump"/>
    <property type="match status" value="1"/>
</dbReference>
<sequence length="191" mass="19646">MDLSFSSADLLQAVVLGVALAMDAMAVTLSNSLCEPDMPASKKVAMPAMFALFQMAMPIAGFFGGTLIAPIIEAYAGIVSLVILAFVGGKMVVEAVRELHEPESCPTEGLTYGTIFFEAIATSIDAFVVGVSLAASGANIVLYGGAIGVTTLLCCFLVLAVGRRLGSHFGPKAEIAGGIVLIIIGLRAFLS</sequence>
<keyword evidence="4 8" id="KW-1133">Transmembrane helix</keyword>
<name>A0ABT7VAA4_9ACTN</name>
<keyword evidence="1 8" id="KW-0813">Transport</keyword>
<keyword evidence="6 8" id="KW-0472">Membrane</keyword>
<evidence type="ECO:0000256" key="3">
    <source>
        <dbReference type="ARBA" id="ARBA00022692"/>
    </source>
</evidence>
<dbReference type="PANTHER" id="PTHR35529">
    <property type="entry name" value="MANGANESE EFFLUX PUMP MNTP-RELATED"/>
    <property type="match status" value="1"/>
</dbReference>
<evidence type="ECO:0000256" key="4">
    <source>
        <dbReference type="ARBA" id="ARBA00022989"/>
    </source>
</evidence>
<feature type="transmembrane region" description="Helical" evidence="8">
    <location>
        <begin position="46"/>
        <end position="68"/>
    </location>
</feature>
<dbReference type="Pfam" id="PF02659">
    <property type="entry name" value="Mntp"/>
    <property type="match status" value="1"/>
</dbReference>
<gene>
    <name evidence="8" type="primary">mntP</name>
    <name evidence="9" type="ORF">QUW28_07925</name>
</gene>
<protein>
    <recommendedName>
        <fullName evidence="8">Putative manganese efflux pump MntP</fullName>
    </recommendedName>
</protein>
<keyword evidence="3 8" id="KW-0812">Transmembrane</keyword>
<evidence type="ECO:0000256" key="5">
    <source>
        <dbReference type="ARBA" id="ARBA00023065"/>
    </source>
</evidence>
<keyword evidence="10" id="KW-1185">Reference proteome</keyword>
<dbReference type="Proteomes" id="UP001529421">
    <property type="component" value="Unassembled WGS sequence"/>
</dbReference>
<organism evidence="9 10">
    <name type="scientific">Enorma phocaeensis</name>
    <dbReference type="NCBI Taxonomy" id="1871019"/>
    <lineage>
        <taxon>Bacteria</taxon>
        <taxon>Bacillati</taxon>
        <taxon>Actinomycetota</taxon>
        <taxon>Coriobacteriia</taxon>
        <taxon>Coriobacteriales</taxon>
        <taxon>Coriobacteriaceae</taxon>
        <taxon>Enorma</taxon>
    </lineage>
</organism>
<feature type="transmembrane region" description="Helical" evidence="8">
    <location>
        <begin position="74"/>
        <end position="93"/>
    </location>
</feature>
<reference evidence="10" key="1">
    <citation type="submission" date="2023-06" db="EMBL/GenBank/DDBJ databases">
        <title>Identification and characterization of horizontal gene transfer across gut microbiota members of farm animals based on homology search.</title>
        <authorList>
            <person name="Zeman M."/>
            <person name="Kubasova T."/>
            <person name="Jahodarova E."/>
            <person name="Nykrynova M."/>
            <person name="Rychlik I."/>
        </authorList>
    </citation>
    <scope>NUCLEOTIDE SEQUENCE [LARGE SCALE GENOMIC DNA]</scope>
    <source>
        <strain evidence="10">154_Feed</strain>
    </source>
</reference>
<evidence type="ECO:0000256" key="2">
    <source>
        <dbReference type="ARBA" id="ARBA00022475"/>
    </source>
</evidence>
<keyword evidence="7 8" id="KW-0464">Manganese</keyword>
<comment type="caution">
    <text evidence="9">The sequence shown here is derived from an EMBL/GenBank/DDBJ whole genome shotgun (WGS) entry which is preliminary data.</text>
</comment>
<feature type="transmembrane region" description="Helical" evidence="8">
    <location>
        <begin position="140"/>
        <end position="161"/>
    </location>
</feature>
<feature type="transmembrane region" description="Helical" evidence="8">
    <location>
        <begin position="173"/>
        <end position="190"/>
    </location>
</feature>
<accession>A0ABT7VAA4</accession>
<dbReference type="RefSeq" id="WP_289545435.1">
    <property type="nucleotide sequence ID" value="NZ_JAUDDZ010000011.1"/>
</dbReference>
<keyword evidence="5 8" id="KW-0406">Ion transport</keyword>
<keyword evidence="2 8" id="KW-1003">Cell membrane</keyword>
<feature type="transmembrane region" description="Helical" evidence="8">
    <location>
        <begin position="12"/>
        <end position="34"/>
    </location>
</feature>
<evidence type="ECO:0000313" key="9">
    <source>
        <dbReference type="EMBL" id="MDM8275416.1"/>
    </source>
</evidence>